<protein>
    <recommendedName>
        <fullName evidence="3">NmrA-like domain-containing protein</fullName>
    </recommendedName>
</protein>
<name>A0AAN7B7N4_9PEZI</name>
<evidence type="ECO:0000313" key="4">
    <source>
        <dbReference type="EMBL" id="KAK4213097.1"/>
    </source>
</evidence>
<keyword evidence="5" id="KW-1185">Reference proteome</keyword>
<dbReference type="Gene3D" id="3.90.25.10">
    <property type="entry name" value="UDP-galactose 4-epimerase, domain 1"/>
    <property type="match status" value="1"/>
</dbReference>
<dbReference type="InterPro" id="IPR051164">
    <property type="entry name" value="NmrA-like_oxidored"/>
</dbReference>
<dbReference type="SUPFAM" id="SSF51735">
    <property type="entry name" value="NAD(P)-binding Rossmann-fold domains"/>
    <property type="match status" value="1"/>
</dbReference>
<gene>
    <name evidence="4" type="ORF">QBC37DRAFT_181468</name>
</gene>
<proteinExistence type="inferred from homology"/>
<dbReference type="InterPro" id="IPR008030">
    <property type="entry name" value="NmrA-like"/>
</dbReference>
<dbReference type="GO" id="GO:0005634">
    <property type="term" value="C:nucleus"/>
    <property type="evidence" value="ECO:0007669"/>
    <property type="project" value="TreeGrafter"/>
</dbReference>
<dbReference type="AlphaFoldDB" id="A0AAN7B7N4"/>
<sequence length="322" mass="35532">MSPKIVTIVGATGAQGKGAIKAFINNPAYHIRALTRNPSSSSAQALSAQGLEVVAADVNDLSSLKKAFSGSNIIFGLTNFFEPFMAHNSPTKAMEVEYQQGVNLALAAASTLDTLEHYIWSTLPDAKAVSNGKFLVPHFDAKARIDDYIRNEQPALLAKTTFFWVTFYHSNLQFPIYTPYFIPTAGKYLQFANYDPQTPITTIGDVSKNTAPFIKAIVEKTKGEGQVVLAEIGTLPAGKFLDTWAKAKGFEAKFQRVSGKDYREIWPLWGEEMGVMNEYWDWAKEKSWSVSVKGQKLVTRGELGLGDGEFESLSEGFKTFEL</sequence>
<keyword evidence="2" id="KW-0521">NADP</keyword>
<evidence type="ECO:0000259" key="3">
    <source>
        <dbReference type="Pfam" id="PF05368"/>
    </source>
</evidence>
<dbReference type="InterPro" id="IPR036291">
    <property type="entry name" value="NAD(P)-bd_dom_sf"/>
</dbReference>
<dbReference type="Pfam" id="PF05368">
    <property type="entry name" value="NmrA"/>
    <property type="match status" value="1"/>
</dbReference>
<dbReference type="PANTHER" id="PTHR42748">
    <property type="entry name" value="NITROGEN METABOLITE REPRESSION PROTEIN NMRA FAMILY MEMBER"/>
    <property type="match status" value="1"/>
</dbReference>
<feature type="domain" description="NmrA-like" evidence="3">
    <location>
        <begin position="4"/>
        <end position="297"/>
    </location>
</feature>
<evidence type="ECO:0000256" key="1">
    <source>
        <dbReference type="ARBA" id="ARBA00006328"/>
    </source>
</evidence>
<evidence type="ECO:0000313" key="5">
    <source>
        <dbReference type="Proteomes" id="UP001301769"/>
    </source>
</evidence>
<dbReference type="EMBL" id="MU858115">
    <property type="protein sequence ID" value="KAK4213097.1"/>
    <property type="molecule type" value="Genomic_DNA"/>
</dbReference>
<reference evidence="4" key="1">
    <citation type="journal article" date="2023" name="Mol. Phylogenet. Evol.">
        <title>Genome-scale phylogeny and comparative genomics of the fungal order Sordariales.</title>
        <authorList>
            <person name="Hensen N."/>
            <person name="Bonometti L."/>
            <person name="Westerberg I."/>
            <person name="Brannstrom I.O."/>
            <person name="Guillou S."/>
            <person name="Cros-Aarteil S."/>
            <person name="Calhoun S."/>
            <person name="Haridas S."/>
            <person name="Kuo A."/>
            <person name="Mondo S."/>
            <person name="Pangilinan J."/>
            <person name="Riley R."/>
            <person name="LaButti K."/>
            <person name="Andreopoulos B."/>
            <person name="Lipzen A."/>
            <person name="Chen C."/>
            <person name="Yan M."/>
            <person name="Daum C."/>
            <person name="Ng V."/>
            <person name="Clum A."/>
            <person name="Steindorff A."/>
            <person name="Ohm R.A."/>
            <person name="Martin F."/>
            <person name="Silar P."/>
            <person name="Natvig D.O."/>
            <person name="Lalanne C."/>
            <person name="Gautier V."/>
            <person name="Ament-Velasquez S.L."/>
            <person name="Kruys A."/>
            <person name="Hutchinson M.I."/>
            <person name="Powell A.J."/>
            <person name="Barry K."/>
            <person name="Miller A.N."/>
            <person name="Grigoriev I.V."/>
            <person name="Debuchy R."/>
            <person name="Gladieux P."/>
            <person name="Hiltunen Thoren M."/>
            <person name="Johannesson H."/>
        </authorList>
    </citation>
    <scope>NUCLEOTIDE SEQUENCE</scope>
    <source>
        <strain evidence="4">PSN293</strain>
    </source>
</reference>
<dbReference type="PANTHER" id="PTHR42748:SF28">
    <property type="entry name" value="NMRA-LIKE DOMAIN-CONTAINING PROTEIN"/>
    <property type="match status" value="1"/>
</dbReference>
<comment type="caution">
    <text evidence="4">The sequence shown here is derived from an EMBL/GenBank/DDBJ whole genome shotgun (WGS) entry which is preliminary data.</text>
</comment>
<accession>A0AAN7B7N4</accession>
<comment type="similarity">
    <text evidence="1">Belongs to the NmrA-type oxidoreductase family.</text>
</comment>
<reference evidence="4" key="2">
    <citation type="submission" date="2023-05" db="EMBL/GenBank/DDBJ databases">
        <authorList>
            <consortium name="Lawrence Berkeley National Laboratory"/>
            <person name="Steindorff A."/>
            <person name="Hensen N."/>
            <person name="Bonometti L."/>
            <person name="Westerberg I."/>
            <person name="Brannstrom I.O."/>
            <person name="Guillou S."/>
            <person name="Cros-Aarteil S."/>
            <person name="Calhoun S."/>
            <person name="Haridas S."/>
            <person name="Kuo A."/>
            <person name="Mondo S."/>
            <person name="Pangilinan J."/>
            <person name="Riley R."/>
            <person name="Labutti K."/>
            <person name="Andreopoulos B."/>
            <person name="Lipzen A."/>
            <person name="Chen C."/>
            <person name="Yanf M."/>
            <person name="Daum C."/>
            <person name="Ng V."/>
            <person name="Clum A."/>
            <person name="Ohm R."/>
            <person name="Martin F."/>
            <person name="Silar P."/>
            <person name="Natvig D."/>
            <person name="Lalanne C."/>
            <person name="Gautier V."/>
            <person name="Ament-Velasquez S.L."/>
            <person name="Kruys A."/>
            <person name="Hutchinson M.I."/>
            <person name="Powell A.J."/>
            <person name="Barry K."/>
            <person name="Miller A.N."/>
            <person name="Grigoriev I.V."/>
            <person name="Debuchy R."/>
            <person name="Gladieux P."/>
            <person name="Thoren M.H."/>
            <person name="Johannesson H."/>
        </authorList>
    </citation>
    <scope>NUCLEOTIDE SEQUENCE</scope>
    <source>
        <strain evidence="4">PSN293</strain>
    </source>
</reference>
<dbReference type="Gene3D" id="3.40.50.720">
    <property type="entry name" value="NAD(P)-binding Rossmann-like Domain"/>
    <property type="match status" value="1"/>
</dbReference>
<evidence type="ECO:0000256" key="2">
    <source>
        <dbReference type="ARBA" id="ARBA00022857"/>
    </source>
</evidence>
<dbReference type="Proteomes" id="UP001301769">
    <property type="component" value="Unassembled WGS sequence"/>
</dbReference>
<organism evidence="4 5">
    <name type="scientific">Rhypophila decipiens</name>
    <dbReference type="NCBI Taxonomy" id="261697"/>
    <lineage>
        <taxon>Eukaryota</taxon>
        <taxon>Fungi</taxon>
        <taxon>Dikarya</taxon>
        <taxon>Ascomycota</taxon>
        <taxon>Pezizomycotina</taxon>
        <taxon>Sordariomycetes</taxon>
        <taxon>Sordariomycetidae</taxon>
        <taxon>Sordariales</taxon>
        <taxon>Naviculisporaceae</taxon>
        <taxon>Rhypophila</taxon>
    </lineage>
</organism>